<reference evidence="1 2" key="1">
    <citation type="submission" date="2016-01" db="EMBL/GenBank/DDBJ databases">
        <title>Draft Genome Sequences of Seven Thermophilic Sporeformers Isolated from Foods.</title>
        <authorList>
            <person name="Berendsen E.M."/>
            <person name="Wells-Bennik M.H."/>
            <person name="Krawcyk A.O."/>
            <person name="De Jong A."/>
            <person name="Holsappel S."/>
            <person name="Eijlander R.T."/>
            <person name="Kuipers O.P."/>
        </authorList>
    </citation>
    <scope>NUCLEOTIDE SEQUENCE [LARGE SCALE GENOMIC DNA]</scope>
    <source>
        <strain evidence="1 2">B4135</strain>
    </source>
</reference>
<organism evidence="1 2">
    <name type="scientific">Caldibacillus debilis</name>
    <dbReference type="NCBI Taxonomy" id="301148"/>
    <lineage>
        <taxon>Bacteria</taxon>
        <taxon>Bacillati</taxon>
        <taxon>Bacillota</taxon>
        <taxon>Bacilli</taxon>
        <taxon>Bacillales</taxon>
        <taxon>Bacillaceae</taxon>
        <taxon>Caldibacillus</taxon>
    </lineage>
</organism>
<dbReference type="EMBL" id="LQYT01000135">
    <property type="protein sequence ID" value="KYD08784.1"/>
    <property type="molecule type" value="Genomic_DNA"/>
</dbReference>
<comment type="caution">
    <text evidence="1">The sequence shown here is derived from an EMBL/GenBank/DDBJ whole genome shotgun (WGS) entry which is preliminary data.</text>
</comment>
<sequence length="50" mass="5923">MTHPQSNFLKTDRFLHENLKIYKGKNKILSNGKDEIKFSDCQRGILWKNS</sequence>
<gene>
    <name evidence="1" type="ORF">B4135_0466</name>
</gene>
<accession>A0A150L911</accession>
<dbReference type="Proteomes" id="UP000075683">
    <property type="component" value="Unassembled WGS sequence"/>
</dbReference>
<evidence type="ECO:0000313" key="1">
    <source>
        <dbReference type="EMBL" id="KYD08784.1"/>
    </source>
</evidence>
<name>A0A150L911_9BACI</name>
<dbReference type="STRING" id="301148.B4135_0466"/>
<dbReference type="AlphaFoldDB" id="A0A150L911"/>
<proteinExistence type="predicted"/>
<protein>
    <submittedName>
        <fullName evidence="1">Uncharacterized protein</fullName>
    </submittedName>
</protein>
<evidence type="ECO:0000313" key="2">
    <source>
        <dbReference type="Proteomes" id="UP000075683"/>
    </source>
</evidence>